<accession>A0A622EXP1</accession>
<organism evidence="1">
    <name type="scientific">Salmonella enterica</name>
    <name type="common">Salmonella choleraesuis</name>
    <dbReference type="NCBI Taxonomy" id="28901"/>
    <lineage>
        <taxon>Bacteria</taxon>
        <taxon>Pseudomonadati</taxon>
        <taxon>Pseudomonadota</taxon>
        <taxon>Gammaproteobacteria</taxon>
        <taxon>Enterobacterales</taxon>
        <taxon>Enterobacteriaceae</taxon>
        <taxon>Salmonella</taxon>
    </lineage>
</organism>
<protein>
    <submittedName>
        <fullName evidence="1">Uncharacterized protein</fullName>
    </submittedName>
</protein>
<evidence type="ECO:0000313" key="1">
    <source>
        <dbReference type="EMBL" id="ECY9094926.1"/>
    </source>
</evidence>
<sequence length="189" mass="21764">MSGNIGANPVPKLPLLAEWVDKNNDDLFVKAKSEKKERTVKKLKNRGLATTLARINTWIDYDDDDNYKWVTEYYLSPVSIESLLTCSYNLITVQAKSKHPNINSTKLYILPFLSKTRLVILSCMAFYKPSSWDSEVLIDNNIKWTPHIIELITSNDIKKHLTDLAKNFENETLYPILKAFKLLPDSDKK</sequence>
<proteinExistence type="predicted"/>
<name>A0A622EXP1_SALER</name>
<dbReference type="AlphaFoldDB" id="A0A622EXP1"/>
<reference evidence="1" key="1">
    <citation type="submission" date="2019-09" db="EMBL/GenBank/DDBJ databases">
        <authorList>
            <consortium name="NARMS: The National Antimicrobial Resistance Monitoring System"/>
        </authorList>
    </citation>
    <scope>NUCLEOTIDE SEQUENCE</scope>
    <source>
        <strain evidence="1">CVM N19S0391</strain>
    </source>
</reference>
<comment type="caution">
    <text evidence="1">The sequence shown here is derived from an EMBL/GenBank/DDBJ whole genome shotgun (WGS) entry which is preliminary data.</text>
</comment>
<dbReference type="EMBL" id="AALESM010000026">
    <property type="protein sequence ID" value="ECY9094926.1"/>
    <property type="molecule type" value="Genomic_DNA"/>
</dbReference>
<gene>
    <name evidence="1" type="ORF">F7L18_22865</name>
</gene>